<accession>A0AAW9DVX2</accession>
<evidence type="ECO:0000256" key="3">
    <source>
        <dbReference type="SAM" id="Phobius"/>
    </source>
</evidence>
<dbReference type="Pfam" id="PF01312">
    <property type="entry name" value="Bac_export_2"/>
    <property type="match status" value="1"/>
</dbReference>
<protein>
    <submittedName>
        <fullName evidence="4">EscU/YscU/HrcU family type III secretion system export apparatus switch protein</fullName>
    </submittedName>
</protein>
<keyword evidence="3" id="KW-1133">Transmembrane helix</keyword>
<dbReference type="AlphaFoldDB" id="A0AAW9DVX2"/>
<dbReference type="GO" id="GO:0005886">
    <property type="term" value="C:plasma membrane"/>
    <property type="evidence" value="ECO:0007669"/>
    <property type="project" value="TreeGrafter"/>
</dbReference>
<evidence type="ECO:0000256" key="1">
    <source>
        <dbReference type="ARBA" id="ARBA00010690"/>
    </source>
</evidence>
<reference evidence="4 5" key="1">
    <citation type="submission" date="2023-11" db="EMBL/GenBank/DDBJ databases">
        <title>MicrobeMod: A computational toolkit for identifying prokaryotic methylation and restriction-modification with nanopore sequencing.</title>
        <authorList>
            <person name="Crits-Christoph A."/>
            <person name="Kang S.C."/>
            <person name="Lee H."/>
            <person name="Ostrov N."/>
        </authorList>
    </citation>
    <scope>NUCLEOTIDE SEQUENCE [LARGE SCALE GENOMIC DNA]</scope>
    <source>
        <strain evidence="4 5">DSMZ 700</strain>
    </source>
</reference>
<keyword evidence="5" id="KW-1185">Reference proteome</keyword>
<gene>
    <name evidence="4" type="ORF">SIL87_19100</name>
</gene>
<evidence type="ECO:0000313" key="5">
    <source>
        <dbReference type="Proteomes" id="UP001279553"/>
    </source>
</evidence>
<evidence type="ECO:0000313" key="4">
    <source>
        <dbReference type="EMBL" id="MDX5932865.1"/>
    </source>
</evidence>
<dbReference type="InterPro" id="IPR029025">
    <property type="entry name" value="T3SS_substrate_exporter_C"/>
</dbReference>
<dbReference type="EMBL" id="JAWXYB010000018">
    <property type="protein sequence ID" value="MDX5932865.1"/>
    <property type="molecule type" value="Genomic_DNA"/>
</dbReference>
<feature type="transmembrane region" description="Helical" evidence="3">
    <location>
        <begin position="186"/>
        <end position="208"/>
    </location>
</feature>
<feature type="compositionally biased region" description="Basic and acidic residues" evidence="2">
    <location>
        <begin position="219"/>
        <end position="237"/>
    </location>
</feature>
<sequence length="356" mass="37837">MAEQESKTEAATPARMTKVQADGDIAVSRELTTLASLATGLAVLGALAPAMAQHLTLVLAGLIRDSARVDTASGIARVLRAAGAASAAIVLPIGAAISVAVLAATFLQSGLRLNGKAVGLHFNRLNPLSGFANLVSARHTFASAQSIVKIACVGVAIYVIVHQKIGALSGEFTVPATTMPAMIGRALFAMLLAGTAAQAMIAAADFAWTRRQFATRNRMSQEEIKDEQRETDGDPAVKGRLRQLRARQAKRNLQRAMARATVVITNPTHYAVALEYNEGQTQAPRVVAKGCDHVAARIREMAVDLRIPIVANPPLARALFTLDEDSEITPEHYRAVAEVIAYVWRLAQRTAAANHS</sequence>
<name>A0AAW9DVX2_ACIAO</name>
<dbReference type="RefSeq" id="WP_319615714.1">
    <property type="nucleotide sequence ID" value="NZ_JAWXYB010000018.1"/>
</dbReference>
<comment type="caution">
    <text evidence="4">The sequence shown here is derived from an EMBL/GenBank/DDBJ whole genome shotgun (WGS) entry which is preliminary data.</text>
</comment>
<proteinExistence type="inferred from homology"/>
<dbReference type="Proteomes" id="UP001279553">
    <property type="component" value="Unassembled WGS sequence"/>
</dbReference>
<dbReference type="PANTHER" id="PTHR30531">
    <property type="entry name" value="FLAGELLAR BIOSYNTHETIC PROTEIN FLHB"/>
    <property type="match status" value="1"/>
</dbReference>
<keyword evidence="3" id="KW-0812">Transmembrane</keyword>
<feature type="transmembrane region" description="Helical" evidence="3">
    <location>
        <begin position="84"/>
        <end position="107"/>
    </location>
</feature>
<dbReference type="Gene3D" id="3.40.1690.10">
    <property type="entry name" value="secretion proteins EscU"/>
    <property type="match status" value="1"/>
</dbReference>
<keyword evidence="3" id="KW-0472">Membrane</keyword>
<dbReference type="GO" id="GO:0009306">
    <property type="term" value="P:protein secretion"/>
    <property type="evidence" value="ECO:0007669"/>
    <property type="project" value="InterPro"/>
</dbReference>
<dbReference type="PANTHER" id="PTHR30531:SF12">
    <property type="entry name" value="FLAGELLAR BIOSYNTHETIC PROTEIN FLHB"/>
    <property type="match status" value="1"/>
</dbReference>
<evidence type="ECO:0000256" key="2">
    <source>
        <dbReference type="SAM" id="MobiDB-lite"/>
    </source>
</evidence>
<comment type="similarity">
    <text evidence="1">Belongs to the type III secretion exporter family.</text>
</comment>
<dbReference type="PRINTS" id="PR00950">
    <property type="entry name" value="TYPE3IMSPROT"/>
</dbReference>
<feature type="transmembrane region" description="Helical" evidence="3">
    <location>
        <begin position="37"/>
        <end position="63"/>
    </location>
</feature>
<dbReference type="InterPro" id="IPR006135">
    <property type="entry name" value="T3SS_substrate_exporter"/>
</dbReference>
<feature type="region of interest" description="Disordered" evidence="2">
    <location>
        <begin position="217"/>
        <end position="238"/>
    </location>
</feature>
<dbReference type="SUPFAM" id="SSF160544">
    <property type="entry name" value="EscU C-terminal domain-like"/>
    <property type="match status" value="1"/>
</dbReference>
<organism evidence="4 5">
    <name type="scientific">Acidiphilium acidophilum</name>
    <name type="common">Thiobacillus acidophilus</name>
    <dbReference type="NCBI Taxonomy" id="76588"/>
    <lineage>
        <taxon>Bacteria</taxon>
        <taxon>Pseudomonadati</taxon>
        <taxon>Pseudomonadota</taxon>
        <taxon>Alphaproteobacteria</taxon>
        <taxon>Acetobacterales</taxon>
        <taxon>Acidocellaceae</taxon>
        <taxon>Acidiphilium</taxon>
    </lineage>
</organism>